<dbReference type="Gene3D" id="1.20.1250.20">
    <property type="entry name" value="MFS general substrate transporter like domains"/>
    <property type="match status" value="1"/>
</dbReference>
<feature type="transmembrane region" description="Helical" evidence="8">
    <location>
        <begin position="174"/>
        <end position="197"/>
    </location>
</feature>
<keyword evidence="10" id="KW-1185">Reference proteome</keyword>
<feature type="region of interest" description="Disordered" evidence="7">
    <location>
        <begin position="409"/>
        <end position="437"/>
    </location>
</feature>
<reference evidence="9 10" key="1">
    <citation type="submission" date="2019-07" db="EMBL/GenBank/DDBJ databases">
        <title>New species of Amycolatopsis and Streptomyces.</title>
        <authorList>
            <person name="Duangmal K."/>
            <person name="Teo W.F.A."/>
            <person name="Lipun K."/>
        </authorList>
    </citation>
    <scope>NUCLEOTIDE SEQUENCE [LARGE SCALE GENOMIC DNA]</scope>
    <source>
        <strain evidence="9 10">TISTR 2346</strain>
    </source>
</reference>
<feature type="transmembrane region" description="Helical" evidence="8">
    <location>
        <begin position="311"/>
        <end position="332"/>
    </location>
</feature>
<feature type="transmembrane region" description="Helical" evidence="8">
    <location>
        <begin position="85"/>
        <end position="103"/>
    </location>
</feature>
<feature type="transmembrane region" description="Helical" evidence="8">
    <location>
        <begin position="146"/>
        <end position="168"/>
    </location>
</feature>
<feature type="transmembrane region" description="Helical" evidence="8">
    <location>
        <begin position="218"/>
        <end position="244"/>
    </location>
</feature>
<feature type="transmembrane region" description="Helical" evidence="8">
    <location>
        <begin position="109"/>
        <end position="134"/>
    </location>
</feature>
<keyword evidence="4 8" id="KW-0812">Transmembrane</keyword>
<evidence type="ECO:0000256" key="4">
    <source>
        <dbReference type="ARBA" id="ARBA00022692"/>
    </source>
</evidence>
<dbReference type="OrthoDB" id="6803299at2"/>
<feature type="compositionally biased region" description="Low complexity" evidence="7">
    <location>
        <begin position="409"/>
        <end position="429"/>
    </location>
</feature>
<feature type="transmembrane region" description="Helical" evidence="8">
    <location>
        <begin position="55"/>
        <end position="73"/>
    </location>
</feature>
<feature type="transmembrane region" description="Helical" evidence="8">
    <location>
        <begin position="381"/>
        <end position="400"/>
    </location>
</feature>
<dbReference type="GO" id="GO:0005886">
    <property type="term" value="C:plasma membrane"/>
    <property type="evidence" value="ECO:0007669"/>
    <property type="project" value="UniProtKB-SubCell"/>
</dbReference>
<keyword evidence="3" id="KW-1003">Cell membrane</keyword>
<evidence type="ECO:0000256" key="7">
    <source>
        <dbReference type="SAM" id="MobiDB-lite"/>
    </source>
</evidence>
<gene>
    <name evidence="9" type="ORF">FNH04_02410</name>
</gene>
<evidence type="ECO:0000256" key="1">
    <source>
        <dbReference type="ARBA" id="ARBA00004651"/>
    </source>
</evidence>
<dbReference type="InterPro" id="IPR036259">
    <property type="entry name" value="MFS_trans_sf"/>
</dbReference>
<dbReference type="PANTHER" id="PTHR23517:SF3">
    <property type="entry name" value="INTEGRAL MEMBRANE TRANSPORT PROTEIN"/>
    <property type="match status" value="1"/>
</dbReference>
<feature type="transmembrane region" description="Helical" evidence="8">
    <location>
        <begin position="250"/>
        <end position="275"/>
    </location>
</feature>
<organism evidence="9 10">
    <name type="scientific">Streptomyces phyllanthi</name>
    <dbReference type="NCBI Taxonomy" id="1803180"/>
    <lineage>
        <taxon>Bacteria</taxon>
        <taxon>Bacillati</taxon>
        <taxon>Actinomycetota</taxon>
        <taxon>Actinomycetes</taxon>
        <taxon>Kitasatosporales</taxon>
        <taxon>Streptomycetaceae</taxon>
        <taxon>Streptomyces</taxon>
    </lineage>
</organism>
<comment type="caution">
    <text evidence="9">The sequence shown here is derived from an EMBL/GenBank/DDBJ whole genome shotgun (WGS) entry which is preliminary data.</text>
</comment>
<evidence type="ECO:0000256" key="5">
    <source>
        <dbReference type="ARBA" id="ARBA00022989"/>
    </source>
</evidence>
<dbReference type="Pfam" id="PF07690">
    <property type="entry name" value="MFS_1"/>
    <property type="match status" value="1"/>
</dbReference>
<evidence type="ECO:0000313" key="10">
    <source>
        <dbReference type="Proteomes" id="UP000326979"/>
    </source>
</evidence>
<name>A0A5N8VXN2_9ACTN</name>
<evidence type="ECO:0000313" key="9">
    <source>
        <dbReference type="EMBL" id="MPY38844.1"/>
    </source>
</evidence>
<sequence>MRDGKDIDVSRIIPPGGPQRVLALAQLTNSVGDGAYYVCSALYFSRIVGLTPTQIGGALTLGWAIGACAGVPLGHLADRRGPRGIAMLLSGATAAAVASFLFVRSFSAFLLAVCVYACCQCGLAAARQALLAGLVEPARRTETRAYLQSTVNAGLAVGAALGGIALHLDSKESYLTALAMDAASFLLAVLVMLRLPVVPVSGGTVKGEPRLAVLRDAPYAVVSLLNMVMLLYMPLLSVVLPLWIVERTEAPGWMVSALLVLNTVGVVLFQVRLAARVKDLASASRTVRLSGVVLFLACAAFALSAMGTSPWMAVVVLVVAACVQVFGEMLLGSGSWEIGFGLAPAAKQGQYQGFYGSGTAVARLIGPLLLTTLVLGWGAPGWLVLGGLFLAAGAAMGPAVRWAERARAAAPQPRATPVAVPRSAEAQPTEPQPTEPQ</sequence>
<feature type="transmembrane region" description="Helical" evidence="8">
    <location>
        <begin position="287"/>
        <end position="305"/>
    </location>
</feature>
<keyword evidence="6 8" id="KW-0472">Membrane</keyword>
<evidence type="ECO:0000256" key="6">
    <source>
        <dbReference type="ARBA" id="ARBA00023136"/>
    </source>
</evidence>
<dbReference type="AlphaFoldDB" id="A0A5N8VXN2"/>
<dbReference type="InterPro" id="IPR011701">
    <property type="entry name" value="MFS"/>
</dbReference>
<keyword evidence="5 8" id="KW-1133">Transmembrane helix</keyword>
<dbReference type="GO" id="GO:0022857">
    <property type="term" value="F:transmembrane transporter activity"/>
    <property type="evidence" value="ECO:0007669"/>
    <property type="project" value="InterPro"/>
</dbReference>
<dbReference type="Proteomes" id="UP000326979">
    <property type="component" value="Unassembled WGS sequence"/>
</dbReference>
<dbReference type="PANTHER" id="PTHR23517">
    <property type="entry name" value="RESISTANCE PROTEIN MDTM, PUTATIVE-RELATED-RELATED"/>
    <property type="match status" value="1"/>
</dbReference>
<evidence type="ECO:0000256" key="8">
    <source>
        <dbReference type="SAM" id="Phobius"/>
    </source>
</evidence>
<dbReference type="InterPro" id="IPR050171">
    <property type="entry name" value="MFS_Transporters"/>
</dbReference>
<protein>
    <submittedName>
        <fullName evidence="9">MFS transporter</fullName>
    </submittedName>
</protein>
<keyword evidence="2" id="KW-0813">Transport</keyword>
<feature type="transmembrane region" description="Helical" evidence="8">
    <location>
        <begin position="353"/>
        <end position="375"/>
    </location>
</feature>
<proteinExistence type="predicted"/>
<evidence type="ECO:0000256" key="3">
    <source>
        <dbReference type="ARBA" id="ARBA00022475"/>
    </source>
</evidence>
<comment type="subcellular location">
    <subcellularLocation>
        <location evidence="1">Cell membrane</location>
        <topology evidence="1">Multi-pass membrane protein</topology>
    </subcellularLocation>
</comment>
<dbReference type="EMBL" id="VJZE01000007">
    <property type="protein sequence ID" value="MPY38844.1"/>
    <property type="molecule type" value="Genomic_DNA"/>
</dbReference>
<dbReference type="SUPFAM" id="SSF103473">
    <property type="entry name" value="MFS general substrate transporter"/>
    <property type="match status" value="1"/>
</dbReference>
<evidence type="ECO:0000256" key="2">
    <source>
        <dbReference type="ARBA" id="ARBA00022448"/>
    </source>
</evidence>
<accession>A0A5N8VXN2</accession>